<comment type="caution">
    <text evidence="1">The sequence shown here is derived from an EMBL/GenBank/DDBJ whole genome shotgun (WGS) entry which is preliminary data.</text>
</comment>
<keyword evidence="2" id="KW-1185">Reference proteome</keyword>
<dbReference type="EMBL" id="RYYV01000001">
    <property type="protein sequence ID" value="RUL79840.1"/>
    <property type="molecule type" value="Genomic_DNA"/>
</dbReference>
<sequence>MLPKLASIGVLLLAWAMADSRPMSSMSSSMIEALRAEGPHASLGAQASVFGRLVGTWDLTCERHASDGAHTNSRGIWSFGWVIDGRILQDVIDFFAAGQSAERDGGTTLRFYDTQTRQWRVYFFAPARNAVIALAGGAEGNRIVLRGNDVDGSLLRWSFNDIKPDSLYWKGEISHDGGKSWRIEQEMHLTRHR</sequence>
<name>A0A3S0RNA7_9GAMM</name>
<evidence type="ECO:0000313" key="2">
    <source>
        <dbReference type="Proteomes" id="UP000274358"/>
    </source>
</evidence>
<gene>
    <name evidence="1" type="ORF">EKH80_01180</name>
</gene>
<dbReference type="RefSeq" id="WP_126682892.1">
    <property type="nucleotide sequence ID" value="NZ_RYYV01000001.1"/>
</dbReference>
<dbReference type="AlphaFoldDB" id="A0A3S0RNA7"/>
<dbReference type="OrthoDB" id="9814791at2"/>
<accession>A0A3S0RNA7</accession>
<evidence type="ECO:0008006" key="3">
    <source>
        <dbReference type="Google" id="ProtNLM"/>
    </source>
</evidence>
<proteinExistence type="predicted"/>
<dbReference type="Proteomes" id="UP000274358">
    <property type="component" value="Unassembled WGS sequence"/>
</dbReference>
<reference evidence="1 2" key="1">
    <citation type="submission" date="2018-12" db="EMBL/GenBank/DDBJ databases">
        <title>Dyella dinghuensis sp. nov. DHOA06 and Dyella choica sp. nov. 4M-K27, isolated from forest soil.</title>
        <authorList>
            <person name="Qiu L.-H."/>
            <person name="Gao Z.-H."/>
        </authorList>
    </citation>
    <scope>NUCLEOTIDE SEQUENCE [LARGE SCALE GENOMIC DNA]</scope>
    <source>
        <strain evidence="1 2">4M-K27</strain>
    </source>
</reference>
<protein>
    <recommendedName>
        <fullName evidence="3">DUF1579 domain-containing protein</fullName>
    </recommendedName>
</protein>
<evidence type="ECO:0000313" key="1">
    <source>
        <dbReference type="EMBL" id="RUL79840.1"/>
    </source>
</evidence>
<organism evidence="1 2">
    <name type="scientific">Dyella choica</name>
    <dbReference type="NCBI Taxonomy" id="1927959"/>
    <lineage>
        <taxon>Bacteria</taxon>
        <taxon>Pseudomonadati</taxon>
        <taxon>Pseudomonadota</taxon>
        <taxon>Gammaproteobacteria</taxon>
        <taxon>Lysobacterales</taxon>
        <taxon>Rhodanobacteraceae</taxon>
        <taxon>Dyella</taxon>
    </lineage>
</organism>